<comment type="caution">
    <text evidence="2">The sequence shown here is derived from an EMBL/GenBank/DDBJ whole genome shotgun (WGS) entry which is preliminary data.</text>
</comment>
<dbReference type="Pfam" id="PF04090">
    <property type="entry name" value="Rrn11"/>
    <property type="match status" value="1"/>
</dbReference>
<evidence type="ECO:0000313" key="2">
    <source>
        <dbReference type="EMBL" id="KAK3051257.1"/>
    </source>
</evidence>
<organism evidence="2 3">
    <name type="scientific">Extremus antarcticus</name>
    <dbReference type="NCBI Taxonomy" id="702011"/>
    <lineage>
        <taxon>Eukaryota</taxon>
        <taxon>Fungi</taxon>
        <taxon>Dikarya</taxon>
        <taxon>Ascomycota</taxon>
        <taxon>Pezizomycotina</taxon>
        <taxon>Dothideomycetes</taxon>
        <taxon>Dothideomycetidae</taxon>
        <taxon>Mycosphaerellales</taxon>
        <taxon>Extremaceae</taxon>
        <taxon>Extremus</taxon>
    </lineage>
</organism>
<evidence type="ECO:0000313" key="3">
    <source>
        <dbReference type="Proteomes" id="UP001271007"/>
    </source>
</evidence>
<feature type="compositionally biased region" description="Basic and acidic residues" evidence="1">
    <location>
        <begin position="352"/>
        <end position="369"/>
    </location>
</feature>
<name>A0AAJ0DCC8_9PEZI</name>
<protein>
    <submittedName>
        <fullName evidence="2">Uncharacterized protein</fullName>
    </submittedName>
</protein>
<evidence type="ECO:0000256" key="1">
    <source>
        <dbReference type="SAM" id="MobiDB-lite"/>
    </source>
</evidence>
<dbReference type="EMBL" id="JAWDJX010000027">
    <property type="protein sequence ID" value="KAK3051257.1"/>
    <property type="molecule type" value="Genomic_DNA"/>
</dbReference>
<accession>A0AAJ0DCC8</accession>
<sequence>MPIFAPVYRSTTKQQSFLTRQQKALDKKRKRGEEGSDDEQASNGSAPETYTRPYHAISTKDPYHIAGISREQPFPPAPFPHAAIKAPSKPKPSIDDELAALNPPLYLPPAQGEEKTSSSRRRHLDNLTTILHRSLLRNDWPRASRAWSILIRTESNGHAIDIRRHGRWGIGAELLMRRGGSDSQGESPFSDDGFKLARQYYERLILQYPHTAQSQYYAQNRDSINATAVYPTLFNIWVFEVQDRSKRARKEVSSNIVDSAASVSEIWSELFEDQVQLRKIRSLELEQALPIAQRMDELLLSPPYDTNTTLLELRGMVALWISDLHKALADLPSDDMDASFGSEATSPVTAMHPEEHHRAESGRERQKAEDTFAKLASSGADLHPRVSKITDDLNTIVVAHR</sequence>
<keyword evidence="3" id="KW-1185">Reference proteome</keyword>
<dbReference type="GO" id="GO:0017025">
    <property type="term" value="F:TBP-class protein binding"/>
    <property type="evidence" value="ECO:0007669"/>
    <property type="project" value="TreeGrafter"/>
</dbReference>
<dbReference type="PANTHER" id="PTHR28244">
    <property type="entry name" value="RNA POLYMERASE I-SPECIFIC TRANSCRIPTION INITIATION FACTOR RRN11"/>
    <property type="match status" value="1"/>
</dbReference>
<feature type="region of interest" description="Disordered" evidence="1">
    <location>
        <begin position="1"/>
        <end position="96"/>
    </location>
</feature>
<proteinExistence type="predicted"/>
<feature type="compositionally biased region" description="Polar residues" evidence="1">
    <location>
        <begin position="9"/>
        <end position="22"/>
    </location>
</feature>
<dbReference type="GO" id="GO:0070860">
    <property type="term" value="C:RNA polymerase I core factor complex"/>
    <property type="evidence" value="ECO:0007669"/>
    <property type="project" value="TreeGrafter"/>
</dbReference>
<dbReference type="GO" id="GO:0001164">
    <property type="term" value="F:RNA polymerase I core promoter sequence-specific DNA binding"/>
    <property type="evidence" value="ECO:0007669"/>
    <property type="project" value="InterPro"/>
</dbReference>
<gene>
    <name evidence="2" type="ORF">LTR09_007653</name>
</gene>
<dbReference type="PANTHER" id="PTHR28244:SF1">
    <property type="entry name" value="RNA POLYMERASE I-SPECIFIC TRANSCRIPTION INITIATION FACTOR RRN11"/>
    <property type="match status" value="1"/>
</dbReference>
<dbReference type="InterPro" id="IPR053029">
    <property type="entry name" value="RNA_pol_I-specific_init_factor"/>
</dbReference>
<dbReference type="InterPro" id="IPR007224">
    <property type="entry name" value="TIF_Rrn11"/>
</dbReference>
<dbReference type="GO" id="GO:0001181">
    <property type="term" value="F:RNA polymerase I general transcription initiation factor activity"/>
    <property type="evidence" value="ECO:0007669"/>
    <property type="project" value="InterPro"/>
</dbReference>
<feature type="region of interest" description="Disordered" evidence="1">
    <location>
        <begin position="338"/>
        <end position="369"/>
    </location>
</feature>
<dbReference type="AlphaFoldDB" id="A0AAJ0DCC8"/>
<dbReference type="GO" id="GO:0042790">
    <property type="term" value="P:nucleolar large rRNA transcription by RNA polymerase I"/>
    <property type="evidence" value="ECO:0007669"/>
    <property type="project" value="TreeGrafter"/>
</dbReference>
<dbReference type="Proteomes" id="UP001271007">
    <property type="component" value="Unassembled WGS sequence"/>
</dbReference>
<reference evidence="2" key="1">
    <citation type="submission" date="2023-04" db="EMBL/GenBank/DDBJ databases">
        <title>Black Yeasts Isolated from many extreme environments.</title>
        <authorList>
            <person name="Coleine C."/>
            <person name="Stajich J.E."/>
            <person name="Selbmann L."/>
        </authorList>
    </citation>
    <scope>NUCLEOTIDE SEQUENCE</scope>
    <source>
        <strain evidence="2">CCFEE 5312</strain>
    </source>
</reference>